<keyword evidence="16" id="KW-1185">Reference proteome</keyword>
<evidence type="ECO:0000256" key="1">
    <source>
        <dbReference type="ARBA" id="ARBA00004571"/>
    </source>
</evidence>
<dbReference type="Proteomes" id="UP000505325">
    <property type="component" value="Chromosome"/>
</dbReference>
<feature type="signal peptide" evidence="12">
    <location>
        <begin position="1"/>
        <end position="28"/>
    </location>
</feature>
<evidence type="ECO:0000256" key="10">
    <source>
        <dbReference type="PROSITE-ProRule" id="PRU01360"/>
    </source>
</evidence>
<accession>A0A6M8UDK0</accession>
<keyword evidence="6 12" id="KW-0732">Signal</keyword>
<sequence length="671" mass="73117">MFYQPGAGLRLSRLTLAIACVLPVYTQAATANTSTTSDPADQMTVIATGNQRSAFEAPMMVSVVDGGSPQSTTAASAADMLRGVPGITLDGTGRTNGQDILMRGYDRRGVLTLVDGIRQGTDTGHLNSVFVDPALIKRIEVVRGPSALLYGSGALGGVVSYETVDAADLLEAGQTSGYRVFGSAATGDHSLGFGASAFGRSDNLDGVLSWSTRDRGDIRQSSGDDAPNDENINNLMAKGSWKLDEAQSLKGSLRYYNNRAQEPLNPQSVQPDSHSNTMTNRSTIQRDAQFGYHLAPADSAWLNADATVYWSEVRINADTRQTADQYREQTTKGVKLENRSRLFAESFASHLFTYGGEYYRQQQAPSGAATGFPHASIDFASGWLQDEITLRDVPASLVLGTRYDNYSGSSDGYADVDADKWSSRAALSVSPTDWLMLFGSYAQAFRAPTMGEMYNDDVHFSTGPSYTNRWVPNPNLRPETNNTREAGFGLRFDDLLFAHDALEFKGSYFDTNAKDYISTSVDFPAATTQSYNVPDAKIWGWDAAMKYATDNVSLNLAYNRTRGRDRNSGEWISSLNPDTVTSALDVPLAQSGFSVGWVGTFADRSTHISSQYARQPGYAVSDFYLRYKGQQQLKGVTTTLVLGNAFDKQYYSPQGIPQDGVNGKVFVSYQW</sequence>
<dbReference type="Pfam" id="PF07715">
    <property type="entry name" value="Plug"/>
    <property type="match status" value="1"/>
</dbReference>
<dbReference type="CDD" id="cd01347">
    <property type="entry name" value="ligand_gated_channel"/>
    <property type="match status" value="1"/>
</dbReference>
<evidence type="ECO:0000256" key="6">
    <source>
        <dbReference type="ARBA" id="ARBA00022729"/>
    </source>
</evidence>
<evidence type="ECO:0000313" key="16">
    <source>
        <dbReference type="Proteomes" id="UP000505325"/>
    </source>
</evidence>
<evidence type="ECO:0000256" key="8">
    <source>
        <dbReference type="ARBA" id="ARBA00023136"/>
    </source>
</evidence>
<dbReference type="GO" id="GO:0015344">
    <property type="term" value="F:siderophore uptake transmembrane transporter activity"/>
    <property type="evidence" value="ECO:0007669"/>
    <property type="project" value="TreeGrafter"/>
</dbReference>
<evidence type="ECO:0000256" key="3">
    <source>
        <dbReference type="ARBA" id="ARBA00022448"/>
    </source>
</evidence>
<proteinExistence type="inferred from homology"/>
<dbReference type="PROSITE" id="PS52016">
    <property type="entry name" value="TONB_DEPENDENT_REC_3"/>
    <property type="match status" value="1"/>
</dbReference>
<gene>
    <name evidence="15" type="ORF">PMPD1_2073</name>
</gene>
<feature type="domain" description="TonB-dependent receptor-like beta-barrel" evidence="13">
    <location>
        <begin position="243"/>
        <end position="639"/>
    </location>
</feature>
<evidence type="ECO:0000256" key="12">
    <source>
        <dbReference type="SAM" id="SignalP"/>
    </source>
</evidence>
<organism evidence="15 16">
    <name type="scientific">Paramixta manurensis</name>
    <dbReference type="NCBI Taxonomy" id="2740817"/>
    <lineage>
        <taxon>Bacteria</taxon>
        <taxon>Pseudomonadati</taxon>
        <taxon>Pseudomonadota</taxon>
        <taxon>Gammaproteobacteria</taxon>
        <taxon>Enterobacterales</taxon>
        <taxon>Erwiniaceae</taxon>
        <taxon>Paramixta</taxon>
    </lineage>
</organism>
<dbReference type="InterPro" id="IPR012910">
    <property type="entry name" value="Plug_dom"/>
</dbReference>
<dbReference type="EMBL" id="CP054212">
    <property type="protein sequence ID" value="QKJ87021.1"/>
    <property type="molecule type" value="Genomic_DNA"/>
</dbReference>
<evidence type="ECO:0000256" key="11">
    <source>
        <dbReference type="RuleBase" id="RU003357"/>
    </source>
</evidence>
<keyword evidence="5 10" id="KW-0812">Transmembrane</keyword>
<dbReference type="Gene3D" id="2.40.170.20">
    <property type="entry name" value="TonB-dependent receptor, beta-barrel domain"/>
    <property type="match status" value="1"/>
</dbReference>
<protein>
    <submittedName>
        <fullName evidence="15">TonB-dependent hemoglobin/transferrin/lactoferrin family receptor</fullName>
    </submittedName>
</protein>
<dbReference type="SUPFAM" id="SSF56935">
    <property type="entry name" value="Porins"/>
    <property type="match status" value="1"/>
</dbReference>
<dbReference type="InterPro" id="IPR010949">
    <property type="entry name" value="TonB_Hb/transfer/lactofer_rcpt"/>
</dbReference>
<reference evidence="15 16" key="1">
    <citation type="submission" date="2020-06" db="EMBL/GenBank/DDBJ databases">
        <title>Genome sequence of Paramixta manurensis strain PD-1.</title>
        <authorList>
            <person name="Lee C.W."/>
            <person name="Kim J."/>
        </authorList>
    </citation>
    <scope>NUCLEOTIDE SEQUENCE [LARGE SCALE GENOMIC DNA]</scope>
    <source>
        <strain evidence="15 16">PD-1</strain>
    </source>
</reference>
<dbReference type="GO" id="GO:0015232">
    <property type="term" value="F:heme transmembrane transporter activity"/>
    <property type="evidence" value="ECO:0007669"/>
    <property type="project" value="InterPro"/>
</dbReference>
<dbReference type="Pfam" id="PF00593">
    <property type="entry name" value="TonB_dep_Rec_b-barrel"/>
    <property type="match status" value="1"/>
</dbReference>
<evidence type="ECO:0000256" key="2">
    <source>
        <dbReference type="ARBA" id="ARBA00009810"/>
    </source>
</evidence>
<dbReference type="InterPro" id="IPR011276">
    <property type="entry name" value="TonB_haem/Hb_rcpt"/>
</dbReference>
<evidence type="ECO:0000313" key="15">
    <source>
        <dbReference type="EMBL" id="QKJ87021.1"/>
    </source>
</evidence>
<comment type="similarity">
    <text evidence="2 10 11">Belongs to the TonB-dependent receptor family.</text>
</comment>
<dbReference type="InterPro" id="IPR036942">
    <property type="entry name" value="Beta-barrel_TonB_sf"/>
</dbReference>
<keyword evidence="3 10" id="KW-0813">Transport</keyword>
<keyword evidence="9 10" id="KW-0998">Cell outer membrane</keyword>
<keyword evidence="7 11" id="KW-0798">TonB box</keyword>
<evidence type="ECO:0000259" key="13">
    <source>
        <dbReference type="Pfam" id="PF00593"/>
    </source>
</evidence>
<keyword evidence="8 10" id="KW-0472">Membrane</keyword>
<dbReference type="InterPro" id="IPR000531">
    <property type="entry name" value="Beta-barrel_TonB"/>
</dbReference>
<dbReference type="InterPro" id="IPR037066">
    <property type="entry name" value="Plug_dom_sf"/>
</dbReference>
<dbReference type="PANTHER" id="PTHR30069">
    <property type="entry name" value="TONB-DEPENDENT OUTER MEMBRANE RECEPTOR"/>
    <property type="match status" value="1"/>
</dbReference>
<keyword evidence="4 10" id="KW-1134">Transmembrane beta strand</keyword>
<dbReference type="NCBIfam" id="TIGR01786">
    <property type="entry name" value="TonB-hemlactrns"/>
    <property type="match status" value="1"/>
</dbReference>
<evidence type="ECO:0000256" key="7">
    <source>
        <dbReference type="ARBA" id="ARBA00023077"/>
    </source>
</evidence>
<dbReference type="Gene3D" id="2.170.130.10">
    <property type="entry name" value="TonB-dependent receptor, plug domain"/>
    <property type="match status" value="1"/>
</dbReference>
<dbReference type="KEGG" id="pmak:PMPD1_2073"/>
<dbReference type="AlphaFoldDB" id="A0A6M8UDK0"/>
<dbReference type="GO" id="GO:0044718">
    <property type="term" value="P:siderophore transmembrane transport"/>
    <property type="evidence" value="ECO:0007669"/>
    <property type="project" value="TreeGrafter"/>
</dbReference>
<dbReference type="PANTHER" id="PTHR30069:SF41">
    <property type="entry name" value="HEME_HEMOPEXIN UTILIZATION PROTEIN C"/>
    <property type="match status" value="1"/>
</dbReference>
<evidence type="ECO:0000256" key="5">
    <source>
        <dbReference type="ARBA" id="ARBA00022692"/>
    </source>
</evidence>
<name>A0A6M8UDK0_9GAMM</name>
<dbReference type="GO" id="GO:0009279">
    <property type="term" value="C:cell outer membrane"/>
    <property type="evidence" value="ECO:0007669"/>
    <property type="project" value="UniProtKB-SubCell"/>
</dbReference>
<feature type="chain" id="PRO_5027041605" evidence="12">
    <location>
        <begin position="29"/>
        <end position="671"/>
    </location>
</feature>
<evidence type="ECO:0000259" key="14">
    <source>
        <dbReference type="Pfam" id="PF07715"/>
    </source>
</evidence>
<dbReference type="InterPro" id="IPR039426">
    <property type="entry name" value="TonB-dep_rcpt-like"/>
</dbReference>
<evidence type="ECO:0000256" key="9">
    <source>
        <dbReference type="ARBA" id="ARBA00023237"/>
    </source>
</evidence>
<evidence type="ECO:0000256" key="4">
    <source>
        <dbReference type="ARBA" id="ARBA00022452"/>
    </source>
</evidence>
<dbReference type="NCBIfam" id="TIGR01785">
    <property type="entry name" value="TonB-hemin"/>
    <property type="match status" value="1"/>
</dbReference>
<dbReference type="RefSeq" id="WP_173633995.1">
    <property type="nucleotide sequence ID" value="NZ_CP054212.1"/>
</dbReference>
<comment type="subcellular location">
    <subcellularLocation>
        <location evidence="1 10">Cell outer membrane</location>
        <topology evidence="1 10">Multi-pass membrane protein</topology>
    </subcellularLocation>
</comment>
<keyword evidence="15" id="KW-0675">Receptor</keyword>
<feature type="domain" description="TonB-dependent receptor plug" evidence="14">
    <location>
        <begin position="55"/>
        <end position="158"/>
    </location>
</feature>